<dbReference type="PANTHER" id="PTHR43601">
    <property type="entry name" value="THIOREDOXIN, MITOCHONDRIAL"/>
    <property type="match status" value="1"/>
</dbReference>
<dbReference type="PROSITE" id="PS50206">
    <property type="entry name" value="RHODANESE_3"/>
    <property type="match status" value="1"/>
</dbReference>
<keyword evidence="1" id="KW-0676">Redox-active center</keyword>
<dbReference type="CDD" id="cd00158">
    <property type="entry name" value="RHOD"/>
    <property type="match status" value="1"/>
</dbReference>
<evidence type="ECO:0000313" key="6">
    <source>
        <dbReference type="Proteomes" id="UP000808337"/>
    </source>
</evidence>
<dbReference type="SMART" id="SM00450">
    <property type="entry name" value="RHOD"/>
    <property type="match status" value="1"/>
</dbReference>
<dbReference type="PANTHER" id="PTHR43601:SF3">
    <property type="entry name" value="THIOREDOXIN, MITOCHONDRIAL"/>
    <property type="match status" value="1"/>
</dbReference>
<dbReference type="Proteomes" id="UP000808337">
    <property type="component" value="Unassembled WGS sequence"/>
</dbReference>
<name>A0A9D7SQ85_9BACT</name>
<dbReference type="InterPro" id="IPR001763">
    <property type="entry name" value="Rhodanese-like_dom"/>
</dbReference>
<sequence length="237" mass="26497">MPGRYIILSLAVFTLLFSGCDHSQRQSNSTKLTATIFAEKIKALPSSPIVDVRTPEEYAKGHLINAKNIDWNNSNFEKQISALDKSLPVFVYCLSGARSSSAADKMLSSGFKEVYELDGGILKWRVANFPESLDADRSTGMSKEQFDSLVHSDKLVLIDFYADWCAPCKKMKPYLEEISKDMADKVVVIRINADDNQTLCKELNVDALPCLQLYKDDTLTWSNKGFIEKPAVVAQLL</sequence>
<dbReference type="PROSITE" id="PS51352">
    <property type="entry name" value="THIOREDOXIN_2"/>
    <property type="match status" value="1"/>
</dbReference>
<feature type="domain" description="Rhodanese" evidence="3">
    <location>
        <begin position="43"/>
        <end position="133"/>
    </location>
</feature>
<dbReference type="CDD" id="cd02947">
    <property type="entry name" value="TRX_family"/>
    <property type="match status" value="1"/>
</dbReference>
<evidence type="ECO:0000256" key="2">
    <source>
        <dbReference type="SAM" id="SignalP"/>
    </source>
</evidence>
<keyword evidence="2" id="KW-0732">Signal</keyword>
<dbReference type="PRINTS" id="PR00421">
    <property type="entry name" value="THIOREDOXIN"/>
</dbReference>
<dbReference type="InterPro" id="IPR036873">
    <property type="entry name" value="Rhodanese-like_dom_sf"/>
</dbReference>
<accession>A0A9D7SQ85</accession>
<dbReference type="SUPFAM" id="SSF52833">
    <property type="entry name" value="Thioredoxin-like"/>
    <property type="match status" value="1"/>
</dbReference>
<dbReference type="PROSITE" id="PS00194">
    <property type="entry name" value="THIOREDOXIN_1"/>
    <property type="match status" value="1"/>
</dbReference>
<dbReference type="SUPFAM" id="SSF52821">
    <property type="entry name" value="Rhodanese/Cell cycle control phosphatase"/>
    <property type="match status" value="1"/>
</dbReference>
<dbReference type="InterPro" id="IPR017937">
    <property type="entry name" value="Thioredoxin_CS"/>
</dbReference>
<gene>
    <name evidence="5" type="ORF">IPP15_01400</name>
</gene>
<proteinExistence type="predicted"/>
<dbReference type="InterPro" id="IPR036249">
    <property type="entry name" value="Thioredoxin-like_sf"/>
</dbReference>
<comment type="caution">
    <text evidence="5">The sequence shown here is derived from an EMBL/GenBank/DDBJ whole genome shotgun (WGS) entry which is preliminary data.</text>
</comment>
<reference evidence="5 6" key="1">
    <citation type="submission" date="2020-10" db="EMBL/GenBank/DDBJ databases">
        <title>Connecting structure to function with the recovery of over 1000 high-quality activated sludge metagenome-assembled genomes encoding full-length rRNA genes using long-read sequencing.</title>
        <authorList>
            <person name="Singleton C.M."/>
            <person name="Petriglieri F."/>
            <person name="Kristensen J.M."/>
            <person name="Kirkegaard R.H."/>
            <person name="Michaelsen T.Y."/>
            <person name="Andersen M.H."/>
            <person name="Karst S.M."/>
            <person name="Dueholm M.S."/>
            <person name="Nielsen P.H."/>
            <person name="Albertsen M."/>
        </authorList>
    </citation>
    <scope>NUCLEOTIDE SEQUENCE [LARGE SCALE GENOMIC DNA]</scope>
    <source>
        <strain evidence="5">Ribe_18-Q3-R11-54_MAXAC.273</strain>
    </source>
</reference>
<dbReference type="AlphaFoldDB" id="A0A9D7SQ85"/>
<dbReference type="Pfam" id="PF00581">
    <property type="entry name" value="Rhodanese"/>
    <property type="match status" value="1"/>
</dbReference>
<dbReference type="InterPro" id="IPR013766">
    <property type="entry name" value="Thioredoxin_domain"/>
</dbReference>
<organism evidence="5 6">
    <name type="scientific">Candidatus Opimibacter skivensis</name>
    <dbReference type="NCBI Taxonomy" id="2982028"/>
    <lineage>
        <taxon>Bacteria</taxon>
        <taxon>Pseudomonadati</taxon>
        <taxon>Bacteroidota</taxon>
        <taxon>Saprospiria</taxon>
        <taxon>Saprospirales</taxon>
        <taxon>Saprospiraceae</taxon>
        <taxon>Candidatus Opimibacter</taxon>
    </lineage>
</organism>
<feature type="signal peptide" evidence="2">
    <location>
        <begin position="1"/>
        <end position="23"/>
    </location>
</feature>
<dbReference type="EMBL" id="JADKGY010000001">
    <property type="protein sequence ID" value="MBK9981077.1"/>
    <property type="molecule type" value="Genomic_DNA"/>
</dbReference>
<evidence type="ECO:0000259" key="4">
    <source>
        <dbReference type="PROSITE" id="PS51352"/>
    </source>
</evidence>
<dbReference type="Gene3D" id="3.40.30.10">
    <property type="entry name" value="Glutaredoxin"/>
    <property type="match status" value="1"/>
</dbReference>
<protein>
    <submittedName>
        <fullName evidence="5">Thioredoxin</fullName>
    </submittedName>
</protein>
<evidence type="ECO:0000259" key="3">
    <source>
        <dbReference type="PROSITE" id="PS50206"/>
    </source>
</evidence>
<evidence type="ECO:0000256" key="1">
    <source>
        <dbReference type="ARBA" id="ARBA00023284"/>
    </source>
</evidence>
<dbReference type="PROSITE" id="PS51257">
    <property type="entry name" value="PROKAR_LIPOPROTEIN"/>
    <property type="match status" value="1"/>
</dbReference>
<feature type="domain" description="Thioredoxin" evidence="4">
    <location>
        <begin position="124"/>
        <end position="237"/>
    </location>
</feature>
<evidence type="ECO:0000313" key="5">
    <source>
        <dbReference type="EMBL" id="MBK9981077.1"/>
    </source>
</evidence>
<feature type="chain" id="PRO_5038888906" evidence="2">
    <location>
        <begin position="24"/>
        <end position="237"/>
    </location>
</feature>
<dbReference type="GO" id="GO:0045454">
    <property type="term" value="P:cell redox homeostasis"/>
    <property type="evidence" value="ECO:0007669"/>
    <property type="project" value="TreeGrafter"/>
</dbReference>
<dbReference type="Gene3D" id="3.40.250.10">
    <property type="entry name" value="Rhodanese-like domain"/>
    <property type="match status" value="1"/>
</dbReference>
<dbReference type="Pfam" id="PF00085">
    <property type="entry name" value="Thioredoxin"/>
    <property type="match status" value="1"/>
</dbReference>